<feature type="signal peptide" evidence="1">
    <location>
        <begin position="1"/>
        <end position="20"/>
    </location>
</feature>
<reference evidence="2" key="1">
    <citation type="submission" date="2025-08" db="UniProtKB">
        <authorList>
            <consortium name="Ensembl"/>
        </authorList>
    </citation>
    <scope>IDENTIFICATION</scope>
</reference>
<reference evidence="2" key="2">
    <citation type="submission" date="2025-09" db="UniProtKB">
        <authorList>
            <consortium name="Ensembl"/>
        </authorList>
    </citation>
    <scope>IDENTIFICATION</scope>
</reference>
<keyword evidence="1" id="KW-0732">Signal</keyword>
<proteinExistence type="predicted"/>
<name>A0A9J7ZPW5_CYPCA</name>
<evidence type="ECO:0000256" key="1">
    <source>
        <dbReference type="SAM" id="SignalP"/>
    </source>
</evidence>
<dbReference type="Proteomes" id="UP001108240">
    <property type="component" value="Unplaced"/>
</dbReference>
<keyword evidence="3" id="KW-1185">Reference proteome</keyword>
<sequence length="101" mass="11815">MQILLIIFFVLLYFGKNLHASLKISTENLERLFDLLFKNLCGVMCRVNQRITGDRKRYGVITNMRPPQLICASCAPGIEQQWRSALRWRRAFMIVLRAKTV</sequence>
<accession>A0A9J7ZPW5</accession>
<protein>
    <recommendedName>
        <fullName evidence="4">Secreted protein</fullName>
    </recommendedName>
</protein>
<dbReference type="Ensembl" id="ENSCCRT00000126734.1">
    <property type="protein sequence ID" value="ENSCCRP00000133453.1"/>
    <property type="gene ID" value="ENSCCRG00000068714.1"/>
</dbReference>
<evidence type="ECO:0000313" key="3">
    <source>
        <dbReference type="Proteomes" id="UP001108240"/>
    </source>
</evidence>
<feature type="chain" id="PRO_5039925473" description="Secreted protein" evidence="1">
    <location>
        <begin position="21"/>
        <end position="101"/>
    </location>
</feature>
<dbReference type="AlphaFoldDB" id="A0A9J7ZPW5"/>
<evidence type="ECO:0000313" key="2">
    <source>
        <dbReference type="Ensembl" id="ENSCCRP00000133453.1"/>
    </source>
</evidence>
<evidence type="ECO:0008006" key="4">
    <source>
        <dbReference type="Google" id="ProtNLM"/>
    </source>
</evidence>
<organism evidence="2 3">
    <name type="scientific">Cyprinus carpio carpio</name>
    <dbReference type="NCBI Taxonomy" id="630221"/>
    <lineage>
        <taxon>Eukaryota</taxon>
        <taxon>Metazoa</taxon>
        <taxon>Chordata</taxon>
        <taxon>Craniata</taxon>
        <taxon>Vertebrata</taxon>
        <taxon>Euteleostomi</taxon>
        <taxon>Actinopterygii</taxon>
        <taxon>Neopterygii</taxon>
        <taxon>Teleostei</taxon>
        <taxon>Ostariophysi</taxon>
        <taxon>Cypriniformes</taxon>
        <taxon>Cyprinidae</taxon>
        <taxon>Cyprininae</taxon>
        <taxon>Cyprinus</taxon>
    </lineage>
</organism>